<dbReference type="RefSeq" id="WP_089412146.1">
    <property type="nucleotide sequence ID" value="NZ_FZQA01000003.1"/>
</dbReference>
<dbReference type="PANTHER" id="PTHR47561:SF1">
    <property type="entry name" value="POLYSACCHARIDE DEACETYLASE FAMILY PROTEIN (AFU_ORTHOLOGUE AFUA_6G05030)"/>
    <property type="match status" value="1"/>
</dbReference>
<dbReference type="AlphaFoldDB" id="A0A239PU94"/>
<dbReference type="GO" id="GO:0016810">
    <property type="term" value="F:hydrolase activity, acting on carbon-nitrogen (but not peptide) bonds"/>
    <property type="evidence" value="ECO:0007669"/>
    <property type="project" value="InterPro"/>
</dbReference>
<comment type="similarity">
    <text evidence="2">Belongs to the polysaccharide deacetylase family.</text>
</comment>
<evidence type="ECO:0000256" key="1">
    <source>
        <dbReference type="ARBA" id="ARBA00003236"/>
    </source>
</evidence>
<dbReference type="Pfam" id="PF01522">
    <property type="entry name" value="Polysacc_deac_1"/>
    <property type="match status" value="1"/>
</dbReference>
<dbReference type="InterPro" id="IPR022560">
    <property type="entry name" value="DUF3473"/>
</dbReference>
<dbReference type="InterPro" id="IPR002509">
    <property type="entry name" value="NODB_dom"/>
</dbReference>
<evidence type="ECO:0000256" key="2">
    <source>
        <dbReference type="ARBA" id="ARBA00010973"/>
    </source>
</evidence>
<organism evidence="6 7">
    <name type="scientific">Amphiplicatus metriothermophilus</name>
    <dbReference type="NCBI Taxonomy" id="1519374"/>
    <lineage>
        <taxon>Bacteria</taxon>
        <taxon>Pseudomonadati</taxon>
        <taxon>Pseudomonadota</taxon>
        <taxon>Alphaproteobacteria</taxon>
        <taxon>Parvularculales</taxon>
        <taxon>Parvularculaceae</taxon>
        <taxon>Amphiplicatus</taxon>
    </lineage>
</organism>
<keyword evidence="7" id="KW-1185">Reference proteome</keyword>
<dbReference type="OrthoDB" id="9784220at2"/>
<dbReference type="Gene3D" id="3.20.20.370">
    <property type="entry name" value="Glycoside hydrolase/deacetylase"/>
    <property type="match status" value="1"/>
</dbReference>
<dbReference type="NCBIfam" id="TIGR03006">
    <property type="entry name" value="pepcterm_polyde"/>
    <property type="match status" value="1"/>
</dbReference>
<dbReference type="CDD" id="cd10941">
    <property type="entry name" value="CE4_PuuE_HpPgdA_like_2"/>
    <property type="match status" value="1"/>
</dbReference>
<accession>A0A239PU94</accession>
<evidence type="ECO:0000313" key="6">
    <source>
        <dbReference type="EMBL" id="SNT73267.1"/>
    </source>
</evidence>
<name>A0A239PU94_9PROT</name>
<dbReference type="Pfam" id="PF11959">
    <property type="entry name" value="DUF3473"/>
    <property type="match status" value="1"/>
</dbReference>
<dbReference type="InterPro" id="IPR045235">
    <property type="entry name" value="PuuE_HpPgdA-like"/>
</dbReference>
<dbReference type="EMBL" id="FZQA01000003">
    <property type="protein sequence ID" value="SNT73267.1"/>
    <property type="molecule type" value="Genomic_DNA"/>
</dbReference>
<gene>
    <name evidence="6" type="ORF">SAMN06297382_1665</name>
</gene>
<evidence type="ECO:0000259" key="5">
    <source>
        <dbReference type="PROSITE" id="PS51677"/>
    </source>
</evidence>
<dbReference type="InterPro" id="IPR014344">
    <property type="entry name" value="XrtA_polysacc_deacetyl"/>
</dbReference>
<dbReference type="InterPro" id="IPR011330">
    <property type="entry name" value="Glyco_hydro/deAcase_b/a-brl"/>
</dbReference>
<feature type="domain" description="NodB homology" evidence="5">
    <location>
        <begin position="38"/>
        <end position="296"/>
    </location>
</feature>
<comment type="function">
    <text evidence="1">Is involved in generating a small heat-stable compound (Nod), an acylated oligomer of N-acetylglucosamine, that stimulates mitosis in various plant protoplasts.</text>
</comment>
<dbReference type="SUPFAM" id="SSF88713">
    <property type="entry name" value="Glycoside hydrolase/deacetylase"/>
    <property type="match status" value="1"/>
</dbReference>
<reference evidence="6 7" key="1">
    <citation type="submission" date="2017-07" db="EMBL/GenBank/DDBJ databases">
        <authorList>
            <person name="Sun Z.S."/>
            <person name="Albrecht U."/>
            <person name="Echele G."/>
            <person name="Lee C.C."/>
        </authorList>
    </citation>
    <scope>NUCLEOTIDE SEQUENCE [LARGE SCALE GENOMIC DNA]</scope>
    <source>
        <strain evidence="6 7">CGMCC 1.12710</strain>
    </source>
</reference>
<dbReference type="PANTHER" id="PTHR47561">
    <property type="entry name" value="POLYSACCHARIDE DEACETYLASE FAMILY PROTEIN (AFU_ORTHOLOGUE AFUA_6G05030)"/>
    <property type="match status" value="1"/>
</dbReference>
<dbReference type="Proteomes" id="UP000198346">
    <property type="component" value="Unassembled WGS sequence"/>
</dbReference>
<sequence length="296" mass="32921">MQNSLYTDHNPGAPARFALSVDVEDYFQVWAFSSVIDRARWEDFPLRVEASTRRALDLIEESRARATFFVLGWIAERAPGLVREIAARGHEIASHGWDHRKVFDQSPAQFREDVAKTKRLLEDLAGVAVAGYRAPGFSIDARAPWAYEALAAAGYLYSSSAHPVAHDHYGDPRGPREPFRPLTGRALVEAPVATAEIFGRRVSCAGGGWFRAMPYAASRALLRRAAASAGGPVVFYFHPWEIDPDQPRIAGASLKARLRHYLNLDRMEGRLRRLLADFQWVRIDDALGLAPSRAAA</sequence>
<dbReference type="PROSITE" id="PS51677">
    <property type="entry name" value="NODB"/>
    <property type="match status" value="1"/>
</dbReference>
<dbReference type="GO" id="GO:0005975">
    <property type="term" value="P:carbohydrate metabolic process"/>
    <property type="evidence" value="ECO:0007669"/>
    <property type="project" value="InterPro"/>
</dbReference>
<evidence type="ECO:0000256" key="4">
    <source>
        <dbReference type="ARBA" id="ARBA00032976"/>
    </source>
</evidence>
<protein>
    <recommendedName>
        <fullName evidence="3">Chitooligosaccharide deacetylase</fullName>
    </recommendedName>
    <alternativeName>
        <fullName evidence="4">Nodulation protein B</fullName>
    </alternativeName>
</protein>
<evidence type="ECO:0000313" key="7">
    <source>
        <dbReference type="Proteomes" id="UP000198346"/>
    </source>
</evidence>
<proteinExistence type="inferred from homology"/>
<evidence type="ECO:0000256" key="3">
    <source>
        <dbReference type="ARBA" id="ARBA00020071"/>
    </source>
</evidence>